<reference evidence="1" key="1">
    <citation type="thesis" date="2020" institute="ProQuest LLC" country="789 East Eisenhower Parkway, Ann Arbor, MI, USA">
        <title>Comparative Genomics and Chromosome Evolution.</title>
        <authorList>
            <person name="Mudd A.B."/>
        </authorList>
    </citation>
    <scope>NUCLEOTIDE SEQUENCE</scope>
    <source>
        <strain evidence="1">237g6f4</strain>
        <tissue evidence="1">Blood</tissue>
    </source>
</reference>
<keyword evidence="2" id="KW-1185">Reference proteome</keyword>
<dbReference type="Proteomes" id="UP000824782">
    <property type="component" value="Unassembled WGS sequence"/>
</dbReference>
<accession>A0AAV7DHG4</accession>
<gene>
    <name evidence="1" type="ORF">GDO81_002114</name>
</gene>
<protein>
    <submittedName>
        <fullName evidence="1">Uncharacterized protein</fullName>
    </submittedName>
</protein>
<dbReference type="EMBL" id="WNYA01000001">
    <property type="protein sequence ID" value="KAG8596938.1"/>
    <property type="molecule type" value="Genomic_DNA"/>
</dbReference>
<evidence type="ECO:0000313" key="2">
    <source>
        <dbReference type="Proteomes" id="UP000824782"/>
    </source>
</evidence>
<comment type="caution">
    <text evidence="1">The sequence shown here is derived from an EMBL/GenBank/DDBJ whole genome shotgun (WGS) entry which is preliminary data.</text>
</comment>
<sequence length="55" mass="6073">MGKITTTKVGVISNSDSNVSQKIIGWVQAVPELSYPYEDPFNSCSYKGSPQLFLF</sequence>
<proteinExistence type="predicted"/>
<evidence type="ECO:0000313" key="1">
    <source>
        <dbReference type="EMBL" id="KAG8596938.1"/>
    </source>
</evidence>
<name>A0AAV7DHG4_ENGPU</name>
<organism evidence="1 2">
    <name type="scientific">Engystomops pustulosus</name>
    <name type="common">Tungara frog</name>
    <name type="synonym">Physalaemus pustulosus</name>
    <dbReference type="NCBI Taxonomy" id="76066"/>
    <lineage>
        <taxon>Eukaryota</taxon>
        <taxon>Metazoa</taxon>
        <taxon>Chordata</taxon>
        <taxon>Craniata</taxon>
        <taxon>Vertebrata</taxon>
        <taxon>Euteleostomi</taxon>
        <taxon>Amphibia</taxon>
        <taxon>Batrachia</taxon>
        <taxon>Anura</taxon>
        <taxon>Neobatrachia</taxon>
        <taxon>Hyloidea</taxon>
        <taxon>Leptodactylidae</taxon>
        <taxon>Leiuperinae</taxon>
        <taxon>Engystomops</taxon>
    </lineage>
</organism>
<dbReference type="AlphaFoldDB" id="A0AAV7DHG4"/>